<reference evidence="11 12" key="1">
    <citation type="journal article" date="2019" name="Int. J. Syst. Evol. Microbiol.">
        <title>The Global Catalogue of Microorganisms (GCM) 10K type strain sequencing project: providing services to taxonomists for standard genome sequencing and annotation.</title>
        <authorList>
            <consortium name="The Broad Institute Genomics Platform"/>
            <consortium name="The Broad Institute Genome Sequencing Center for Infectious Disease"/>
            <person name="Wu L."/>
            <person name="Ma J."/>
        </authorList>
    </citation>
    <scope>NUCLEOTIDE SEQUENCE [LARGE SCALE GENOMIC DNA]</scope>
    <source>
        <strain evidence="11 12">JCM 16014</strain>
    </source>
</reference>
<dbReference type="PANTHER" id="PTHR42982">
    <property type="entry name" value="SEC-INDEPENDENT PROTEIN TRANSLOCASE PROTEIN TATA"/>
    <property type="match status" value="1"/>
</dbReference>
<evidence type="ECO:0000313" key="11">
    <source>
        <dbReference type="EMBL" id="GAA2010274.1"/>
    </source>
</evidence>
<dbReference type="EMBL" id="BAAAQN010000001">
    <property type="protein sequence ID" value="GAA2010274.1"/>
    <property type="molecule type" value="Genomic_DNA"/>
</dbReference>
<gene>
    <name evidence="9" type="primary">tatA</name>
    <name evidence="11" type="ORF">GCM10009839_00170</name>
</gene>
<evidence type="ECO:0000256" key="7">
    <source>
        <dbReference type="ARBA" id="ARBA00023010"/>
    </source>
</evidence>
<keyword evidence="12" id="KW-1185">Reference proteome</keyword>
<comment type="function">
    <text evidence="9">Part of the twin-arginine translocation (Tat) system that transports large folded proteins containing a characteristic twin-arginine motif in their signal peptide across membranes. TatA could form the protein-conducting channel of the Tat system.</text>
</comment>
<evidence type="ECO:0000256" key="2">
    <source>
        <dbReference type="ARBA" id="ARBA00022448"/>
    </source>
</evidence>
<feature type="compositionally biased region" description="Pro residues" evidence="10">
    <location>
        <begin position="53"/>
        <end position="72"/>
    </location>
</feature>
<evidence type="ECO:0000256" key="4">
    <source>
        <dbReference type="ARBA" id="ARBA00022692"/>
    </source>
</evidence>
<keyword evidence="4 9" id="KW-0812">Transmembrane</keyword>
<keyword evidence="8 9" id="KW-0472">Membrane</keyword>
<comment type="similarity">
    <text evidence="9">Belongs to the TatA/E family.</text>
</comment>
<evidence type="ECO:0000256" key="1">
    <source>
        <dbReference type="ARBA" id="ARBA00004162"/>
    </source>
</evidence>
<evidence type="ECO:0000256" key="10">
    <source>
        <dbReference type="SAM" id="MobiDB-lite"/>
    </source>
</evidence>
<dbReference type="Proteomes" id="UP001500751">
    <property type="component" value="Unassembled WGS sequence"/>
</dbReference>
<keyword evidence="7 9" id="KW-0811">Translocation</keyword>
<dbReference type="Gene3D" id="1.20.5.3310">
    <property type="match status" value="1"/>
</dbReference>
<keyword evidence="5 9" id="KW-0653">Protein transport</keyword>
<keyword evidence="3 9" id="KW-1003">Cell membrane</keyword>
<evidence type="ECO:0000256" key="8">
    <source>
        <dbReference type="ARBA" id="ARBA00023136"/>
    </source>
</evidence>
<evidence type="ECO:0000256" key="5">
    <source>
        <dbReference type="ARBA" id="ARBA00022927"/>
    </source>
</evidence>
<feature type="transmembrane region" description="Helical" evidence="9">
    <location>
        <begin position="6"/>
        <end position="23"/>
    </location>
</feature>
<dbReference type="InterPro" id="IPR003369">
    <property type="entry name" value="TatA/B/E"/>
</dbReference>
<dbReference type="Pfam" id="PF02416">
    <property type="entry name" value="TatA_B_E"/>
    <property type="match status" value="1"/>
</dbReference>
<feature type="region of interest" description="Disordered" evidence="10">
    <location>
        <begin position="46"/>
        <end position="90"/>
    </location>
</feature>
<name>A0ABN2TI98_9ACTN</name>
<accession>A0ABN2TI98</accession>
<evidence type="ECO:0000256" key="6">
    <source>
        <dbReference type="ARBA" id="ARBA00022989"/>
    </source>
</evidence>
<protein>
    <recommendedName>
        <fullName evidence="9">Sec-independent protein translocase protein TatA</fullName>
    </recommendedName>
</protein>
<evidence type="ECO:0000313" key="12">
    <source>
        <dbReference type="Proteomes" id="UP001500751"/>
    </source>
</evidence>
<evidence type="ECO:0000256" key="9">
    <source>
        <dbReference type="HAMAP-Rule" id="MF_00236"/>
    </source>
</evidence>
<feature type="compositionally biased region" description="Basic and acidic residues" evidence="10">
    <location>
        <begin position="73"/>
        <end position="90"/>
    </location>
</feature>
<dbReference type="InterPro" id="IPR006312">
    <property type="entry name" value="TatA/E"/>
</dbReference>
<comment type="caution">
    <text evidence="11">The sequence shown here is derived from an EMBL/GenBank/DDBJ whole genome shotgun (WGS) entry which is preliminary data.</text>
</comment>
<organism evidence="11 12">
    <name type="scientific">Catenulispora yoronensis</name>
    <dbReference type="NCBI Taxonomy" id="450799"/>
    <lineage>
        <taxon>Bacteria</taxon>
        <taxon>Bacillati</taxon>
        <taxon>Actinomycetota</taxon>
        <taxon>Actinomycetes</taxon>
        <taxon>Catenulisporales</taxon>
        <taxon>Catenulisporaceae</taxon>
        <taxon>Catenulispora</taxon>
    </lineage>
</organism>
<dbReference type="RefSeq" id="WP_344663355.1">
    <property type="nucleotide sequence ID" value="NZ_BAAAQN010000001.1"/>
</dbReference>
<keyword evidence="6 9" id="KW-1133">Transmembrane helix</keyword>
<dbReference type="HAMAP" id="MF_00236">
    <property type="entry name" value="TatA_E"/>
    <property type="match status" value="1"/>
</dbReference>
<comment type="subcellular location">
    <subcellularLocation>
        <location evidence="1 9">Cell membrane</location>
        <topology evidence="1 9">Single-pass membrane protein</topology>
    </subcellularLocation>
</comment>
<keyword evidence="2 9" id="KW-0813">Transport</keyword>
<evidence type="ECO:0000256" key="3">
    <source>
        <dbReference type="ARBA" id="ARBA00022475"/>
    </source>
</evidence>
<sequence>MTGAFEPWHILLIVGIAVVLFGAKRLPVAARSMGQSLRIFRSELRQAVHDGEPPPPTLPSPTLPPSTLPPVQDPRREHQDISDIADRRPV</sequence>
<proteinExistence type="inferred from homology"/>
<comment type="subunit">
    <text evidence="9">The Tat system comprises two distinct complexes: a TatABC complex, containing multiple copies of TatA, TatB and TatC subunits, and a separate TatA complex, containing only TatA subunits. Substrates initially bind to the TatABC complex, which probably triggers association of the separate TatA complex to form the active translocon.</text>
</comment>
<dbReference type="PANTHER" id="PTHR42982:SF8">
    <property type="entry name" value="SEC-INDEPENDENT PROTEIN TRANSLOCASE PROTEIN TATA"/>
    <property type="match status" value="1"/>
</dbReference>